<evidence type="ECO:0008006" key="4">
    <source>
        <dbReference type="Google" id="ProtNLM"/>
    </source>
</evidence>
<gene>
    <name evidence="2" type="ORF">SSM_02802</name>
</gene>
<evidence type="ECO:0000313" key="3">
    <source>
        <dbReference type="Proteomes" id="UP000013897"/>
    </source>
</evidence>
<dbReference type="Proteomes" id="UP000013897">
    <property type="component" value="Unassembled WGS sequence"/>
</dbReference>
<dbReference type="AlphaFoldDB" id="A0A829F922"/>
<dbReference type="RefSeq" id="WP_010731382.1">
    <property type="nucleotide sequence ID" value="NZ_KB949529.1"/>
</dbReference>
<organism evidence="2 3">
    <name type="scientific">Enterococcus faecium EnGen0192</name>
    <dbReference type="NCBI Taxonomy" id="1157487"/>
    <lineage>
        <taxon>Bacteria</taxon>
        <taxon>Bacillati</taxon>
        <taxon>Bacillota</taxon>
        <taxon>Bacilli</taxon>
        <taxon>Lactobacillales</taxon>
        <taxon>Enterococcaceae</taxon>
        <taxon>Enterococcus</taxon>
    </lineage>
</organism>
<comment type="caution">
    <text evidence="2">The sequence shown here is derived from an EMBL/GenBank/DDBJ whole genome shotgun (WGS) entry which is preliminary data.</text>
</comment>
<reference evidence="2 3" key="1">
    <citation type="submission" date="2013-02" db="EMBL/GenBank/DDBJ databases">
        <title>The Genome Sequence of Enterococcus faecium HM1072.</title>
        <authorList>
            <consortium name="The Broad Institute Genome Sequencing Platform"/>
            <consortium name="The Broad Institute Genome Sequencing Center for Infectious Disease"/>
            <person name="Earl A.M."/>
            <person name="Gilmore M.S."/>
            <person name="Lebreton F."/>
            <person name="Courvalin P."/>
            <person name="Walker B."/>
            <person name="Young S.K."/>
            <person name="Zeng Q."/>
            <person name="Gargeya S."/>
            <person name="Fitzgerald M."/>
            <person name="Haas B."/>
            <person name="Abouelleil A."/>
            <person name="Alvarado L."/>
            <person name="Arachchi H.M."/>
            <person name="Berlin A.M."/>
            <person name="Chapman S.B."/>
            <person name="Dewar J."/>
            <person name="Goldberg J."/>
            <person name="Griggs A."/>
            <person name="Gujja S."/>
            <person name="Hansen M."/>
            <person name="Howarth C."/>
            <person name="Imamovic A."/>
            <person name="Larimer J."/>
            <person name="McCowan C."/>
            <person name="Murphy C."/>
            <person name="Neiman D."/>
            <person name="Pearson M."/>
            <person name="Priest M."/>
            <person name="Roberts A."/>
            <person name="Saif S."/>
            <person name="Shea T."/>
            <person name="Sisk P."/>
            <person name="Sykes S."/>
            <person name="Wortman J."/>
            <person name="Nusbaum C."/>
            <person name="Birren B."/>
        </authorList>
    </citation>
    <scope>NUCLEOTIDE SEQUENCE [LARGE SCALE GENOMIC DNA]</scope>
    <source>
        <strain evidence="2 3">HM1072</strain>
    </source>
</reference>
<dbReference type="EMBL" id="AITY01000062">
    <property type="protein sequence ID" value="EOM19200.1"/>
    <property type="molecule type" value="Genomic_DNA"/>
</dbReference>
<proteinExistence type="predicted"/>
<keyword evidence="1" id="KW-0175">Coiled coil</keyword>
<protein>
    <recommendedName>
        <fullName evidence="4">PrgM protein</fullName>
    </recommendedName>
</protein>
<name>A0A829F922_ENTFC</name>
<accession>A0A829F922</accession>
<feature type="coiled-coil region" evidence="1">
    <location>
        <begin position="2"/>
        <end position="47"/>
    </location>
</feature>
<evidence type="ECO:0000256" key="1">
    <source>
        <dbReference type="SAM" id="Coils"/>
    </source>
</evidence>
<sequence length="81" mass="9565">MAQQSSNELEKKRKKVEKEYKKLEDKFKQAQEAMENKEMELKRINADLVAALLVENDLTMSELPEILKKTKEPQPLYQQNN</sequence>
<evidence type="ECO:0000313" key="2">
    <source>
        <dbReference type="EMBL" id="EOM19200.1"/>
    </source>
</evidence>